<dbReference type="PANTHER" id="PTHR42794:SF2">
    <property type="entry name" value="ABC TRANSPORTER ATP-BINDING PROTEIN"/>
    <property type="match status" value="1"/>
</dbReference>
<dbReference type="SMART" id="SM00382">
    <property type="entry name" value="AAA"/>
    <property type="match status" value="1"/>
</dbReference>
<evidence type="ECO:0000313" key="5">
    <source>
        <dbReference type="EMBL" id="MBB5852294.1"/>
    </source>
</evidence>
<evidence type="ECO:0000313" key="6">
    <source>
        <dbReference type="Proteomes" id="UP000580861"/>
    </source>
</evidence>
<dbReference type="PROSITE" id="PS50893">
    <property type="entry name" value="ABC_TRANSPORTER_2"/>
    <property type="match status" value="1"/>
</dbReference>
<keyword evidence="3 5" id="KW-0067">ATP-binding</keyword>
<evidence type="ECO:0000259" key="4">
    <source>
        <dbReference type="PROSITE" id="PS50893"/>
    </source>
</evidence>
<dbReference type="PROSITE" id="PS00211">
    <property type="entry name" value="ABC_TRANSPORTER_1"/>
    <property type="match status" value="1"/>
</dbReference>
<dbReference type="InterPro" id="IPR017871">
    <property type="entry name" value="ABC_transporter-like_CS"/>
</dbReference>
<sequence>MKIQIRDVSVVIDDLPILGDVDVDVESGTVTGLIGPNGSGKSTLLRCVYRALKPVRGSVHIGESDVWRGTAREAGRRAAVVVQDHDLDNGFSVEETVLMGRTPHKGILERDNVGDRDIVRDALGRVGMAWAARRVFTRLSGGERQRVLVARALAQKTPVLLLDEPTNHLDIGAQLGLLDLVRELGLTTVVALHDLDHATTYCDRLVLLRAGRVLSAGSPAEVLEPDRVAEVFGVRSVIVPHPITGRPHFVTAATSVPEASRIVD</sequence>
<keyword evidence="2" id="KW-0547">Nucleotide-binding</keyword>
<dbReference type="SUPFAM" id="SSF52540">
    <property type="entry name" value="P-loop containing nucleoside triphosphate hydrolases"/>
    <property type="match status" value="1"/>
</dbReference>
<proteinExistence type="predicted"/>
<dbReference type="EMBL" id="JACHMX010000001">
    <property type="protein sequence ID" value="MBB5852294.1"/>
    <property type="molecule type" value="Genomic_DNA"/>
</dbReference>
<evidence type="ECO:0000256" key="3">
    <source>
        <dbReference type="ARBA" id="ARBA00022840"/>
    </source>
</evidence>
<dbReference type="Proteomes" id="UP000580861">
    <property type="component" value="Unassembled WGS sequence"/>
</dbReference>
<reference evidence="5 6" key="1">
    <citation type="submission" date="2020-08" db="EMBL/GenBank/DDBJ databases">
        <title>Sequencing the genomes of 1000 actinobacteria strains.</title>
        <authorList>
            <person name="Klenk H.-P."/>
        </authorList>
    </citation>
    <scope>NUCLEOTIDE SEQUENCE [LARGE SCALE GENOMIC DNA]</scope>
    <source>
        <strain evidence="5 6">DSM 45272</strain>
    </source>
</reference>
<evidence type="ECO:0000256" key="2">
    <source>
        <dbReference type="ARBA" id="ARBA00022741"/>
    </source>
</evidence>
<keyword evidence="6" id="KW-1185">Reference proteome</keyword>
<dbReference type="GO" id="GO:0005524">
    <property type="term" value="F:ATP binding"/>
    <property type="evidence" value="ECO:0007669"/>
    <property type="project" value="UniProtKB-KW"/>
</dbReference>
<dbReference type="Gene3D" id="3.40.50.300">
    <property type="entry name" value="P-loop containing nucleotide triphosphate hydrolases"/>
    <property type="match status" value="1"/>
</dbReference>
<feature type="domain" description="ABC transporter" evidence="4">
    <location>
        <begin position="3"/>
        <end position="235"/>
    </location>
</feature>
<name>A0A841B1C9_9PSEU</name>
<dbReference type="InterPro" id="IPR003593">
    <property type="entry name" value="AAA+_ATPase"/>
</dbReference>
<keyword evidence="1" id="KW-0813">Transport</keyword>
<dbReference type="InterPro" id="IPR003439">
    <property type="entry name" value="ABC_transporter-like_ATP-bd"/>
</dbReference>
<evidence type="ECO:0000256" key="1">
    <source>
        <dbReference type="ARBA" id="ARBA00022448"/>
    </source>
</evidence>
<dbReference type="RefSeq" id="WP_184894657.1">
    <property type="nucleotide sequence ID" value="NZ_JACHMX010000001.1"/>
</dbReference>
<comment type="caution">
    <text evidence="5">The sequence shown here is derived from an EMBL/GenBank/DDBJ whole genome shotgun (WGS) entry which is preliminary data.</text>
</comment>
<protein>
    <submittedName>
        <fullName evidence="5">Iron complex transport system ATP-binding protein</fullName>
    </submittedName>
</protein>
<dbReference type="FunFam" id="3.40.50.300:FF:000134">
    <property type="entry name" value="Iron-enterobactin ABC transporter ATP-binding protein"/>
    <property type="match status" value="1"/>
</dbReference>
<dbReference type="InterPro" id="IPR027417">
    <property type="entry name" value="P-loop_NTPase"/>
</dbReference>
<dbReference type="GO" id="GO:0016887">
    <property type="term" value="F:ATP hydrolysis activity"/>
    <property type="evidence" value="ECO:0007669"/>
    <property type="project" value="InterPro"/>
</dbReference>
<dbReference type="AlphaFoldDB" id="A0A841B1C9"/>
<dbReference type="PANTHER" id="PTHR42794">
    <property type="entry name" value="HEMIN IMPORT ATP-BINDING PROTEIN HMUV"/>
    <property type="match status" value="1"/>
</dbReference>
<dbReference type="CDD" id="cd03214">
    <property type="entry name" value="ABC_Iron-Siderophores_B12_Hemin"/>
    <property type="match status" value="1"/>
</dbReference>
<dbReference type="Pfam" id="PF00005">
    <property type="entry name" value="ABC_tran"/>
    <property type="match status" value="1"/>
</dbReference>
<gene>
    <name evidence="5" type="ORF">HDA45_002381</name>
</gene>
<organism evidence="5 6">
    <name type="scientific">Amycolatopsis umgeniensis</name>
    <dbReference type="NCBI Taxonomy" id="336628"/>
    <lineage>
        <taxon>Bacteria</taxon>
        <taxon>Bacillati</taxon>
        <taxon>Actinomycetota</taxon>
        <taxon>Actinomycetes</taxon>
        <taxon>Pseudonocardiales</taxon>
        <taxon>Pseudonocardiaceae</taxon>
        <taxon>Amycolatopsis</taxon>
    </lineage>
</organism>
<accession>A0A841B1C9</accession>